<feature type="compositionally biased region" description="Low complexity" evidence="2">
    <location>
        <begin position="694"/>
        <end position="712"/>
    </location>
</feature>
<proteinExistence type="predicted"/>
<evidence type="ECO:0000256" key="1">
    <source>
        <dbReference type="PROSITE-ProRule" id="PRU00023"/>
    </source>
</evidence>
<feature type="compositionally biased region" description="Basic and acidic residues" evidence="2">
    <location>
        <begin position="221"/>
        <end position="248"/>
    </location>
</feature>
<feature type="repeat" description="ANK" evidence="1">
    <location>
        <begin position="377"/>
        <end position="409"/>
    </location>
</feature>
<feature type="compositionally biased region" description="Basic residues" evidence="2">
    <location>
        <begin position="666"/>
        <end position="677"/>
    </location>
</feature>
<dbReference type="AlphaFoldDB" id="A0A4U0UYV9"/>
<evidence type="ECO:0000313" key="4">
    <source>
        <dbReference type="Proteomes" id="UP000310066"/>
    </source>
</evidence>
<keyword evidence="1" id="KW-0040">ANK repeat</keyword>
<evidence type="ECO:0000256" key="2">
    <source>
        <dbReference type="SAM" id="MobiDB-lite"/>
    </source>
</evidence>
<feature type="region of interest" description="Disordered" evidence="2">
    <location>
        <begin position="837"/>
        <end position="861"/>
    </location>
</feature>
<accession>A0A4U0UYV9</accession>
<feature type="compositionally biased region" description="Low complexity" evidence="2">
    <location>
        <begin position="165"/>
        <end position="187"/>
    </location>
</feature>
<dbReference type="Gene3D" id="1.25.40.20">
    <property type="entry name" value="Ankyrin repeat-containing domain"/>
    <property type="match status" value="1"/>
</dbReference>
<protein>
    <submittedName>
        <fullName evidence="3">Uncharacterized protein</fullName>
    </submittedName>
</protein>
<sequence length="1132" mass="124864">MNGSTSPHPQPHLVESANDDGNSTLAPDAAGSLEVAYGNTEGGDALASQVFAAPAPEQPEAGSTALPEPSQTLQNGADDEAMSEAETLIDSPVKKREEQPQSQPTQQPKPAPSRIGGLPVPGEDDEESESVATPMQSTEMSDAKAPSSGVAKETLDEMDLGSDGAESNDSLSSAPSPTSTSISMASPHSRALSEGPEAPRNGAVSPNERKRKHRASSVGFPDKRRSMDPPRRILRTMHSEDIPRETRRSPSPRPQSHRRAVSTQSAINRLKERPDEKPKATAQQFPVLDARSTRTGWEESDASSETTSLGHVENRRPQRGVGRSTSTPGRPAAREHKRHVNRYGFTRLAEAVEANDLNLVKEWREKDPDQLELPNYALNKPLQIAAVHGHAEIVAYLIDQGCQIECANVDKDTPLIDAAENGYLEVVKTLLAAGVDPLRQNLKGQQALDVVTDDNEEADGIRAALRHAIESWASSNAKQQREEEEEARHKIGPSKELHFMARSYENLLRLVTINDRNGVREFLDARVPVDNQVIAVAAKTGDQYLVNMLLAEMHEKKAHQKPEKPMLAVLGTSHFEMVKMLTGLDQFKPLWRNRNGQTWADIADERNGPNWRQERELLQRLIDAATGVKARRSSSPVTKRESVKRRLPQHHENGEESDEGDGPKPKNNRRLMSRRAIRVASGKARSDHPDSDGDYTSDTGTGPTAETAEAEPVMGPPDNVKGSTGARQRTKSMSAHSPDVSPRMHRRRTSSLQGPPEQPLPTVVEMVEEPRLTEHELQLERAKFVLLQAQALETKRREAEIAEAEVKRLEAQKAEEERQAAAVREEAEVARKTLEAERARQAEEARQADEERRRKEAEMEGARGEFRHGVLALLPPAIARALDPDSDFQYDGDTAKGFLLEHCTPLLTLGQTPFEKDAYVLNVQAAPLLGKRGLELLLPQGHELGFDRSFCDEYPTVPLAADHELLDEHRRVLHQVAVLASTSFASDPDGVHEMDVDDATAFQTELKRGKEHVDAIEAAKRTLSSGALSVEWVSLGAVWDNLDPLFANTPIEVRRLRSTPGALVYPTIHFPGGEAERARDALARRDESFVRRLRRFWEEVPAATRTFVDGEEQVAAVTPVVGTTRVMMVHEK</sequence>
<evidence type="ECO:0000313" key="3">
    <source>
        <dbReference type="EMBL" id="TKA40455.1"/>
    </source>
</evidence>
<feature type="compositionally biased region" description="Polar residues" evidence="2">
    <location>
        <begin position="130"/>
        <end position="140"/>
    </location>
</feature>
<dbReference type="OrthoDB" id="194358at2759"/>
<dbReference type="InterPro" id="IPR036770">
    <property type="entry name" value="Ankyrin_rpt-contain_sf"/>
</dbReference>
<comment type="caution">
    <text evidence="3">The sequence shown here is derived from an EMBL/GenBank/DDBJ whole genome shotgun (WGS) entry which is preliminary data.</text>
</comment>
<dbReference type="PANTHER" id="PTHR24149">
    <property type="entry name" value="ANKYRIN REPEAT DOMAIN-CONTAINING PROTEIN 12"/>
    <property type="match status" value="1"/>
</dbReference>
<dbReference type="SMART" id="SM00248">
    <property type="entry name" value="ANK"/>
    <property type="match status" value="4"/>
</dbReference>
<dbReference type="Pfam" id="PF12796">
    <property type="entry name" value="Ank_2"/>
    <property type="match status" value="1"/>
</dbReference>
<dbReference type="PROSITE" id="PS50297">
    <property type="entry name" value="ANK_REP_REGION"/>
    <property type="match status" value="1"/>
</dbReference>
<dbReference type="InterPro" id="IPR002110">
    <property type="entry name" value="Ankyrin_rpt"/>
</dbReference>
<dbReference type="InterPro" id="IPR053210">
    <property type="entry name" value="ANKRD12"/>
</dbReference>
<reference evidence="3 4" key="1">
    <citation type="submission" date="2017-03" db="EMBL/GenBank/DDBJ databases">
        <title>Genomes of endolithic fungi from Antarctica.</title>
        <authorList>
            <person name="Coleine C."/>
            <person name="Masonjones S."/>
            <person name="Stajich J.E."/>
        </authorList>
    </citation>
    <scope>NUCLEOTIDE SEQUENCE [LARGE SCALE GENOMIC DNA]</scope>
    <source>
        <strain evidence="3 4">CCFEE 5311</strain>
    </source>
</reference>
<dbReference type="PANTHER" id="PTHR24149:SF14">
    <property type="entry name" value="ANKYRIN REPEAT DOMAIN 12"/>
    <property type="match status" value="1"/>
</dbReference>
<dbReference type="SUPFAM" id="SSF48403">
    <property type="entry name" value="Ankyrin repeat"/>
    <property type="match status" value="1"/>
</dbReference>
<dbReference type="GO" id="GO:0005654">
    <property type="term" value="C:nucleoplasm"/>
    <property type="evidence" value="ECO:0007669"/>
    <property type="project" value="TreeGrafter"/>
</dbReference>
<name>A0A4U0UYV9_9PEZI</name>
<feature type="region of interest" description="Disordered" evidence="2">
    <location>
        <begin position="1"/>
        <end position="337"/>
    </location>
</feature>
<feature type="compositionally biased region" description="Polar residues" evidence="2">
    <location>
        <begin position="721"/>
        <end position="735"/>
    </location>
</feature>
<feature type="repeat" description="ANK" evidence="1">
    <location>
        <begin position="410"/>
        <end position="442"/>
    </location>
</feature>
<dbReference type="PROSITE" id="PS50088">
    <property type="entry name" value="ANK_REPEAT"/>
    <property type="match status" value="2"/>
</dbReference>
<dbReference type="STRING" id="329885.A0A4U0UYV9"/>
<dbReference type="EMBL" id="NAJP01000033">
    <property type="protein sequence ID" value="TKA40455.1"/>
    <property type="molecule type" value="Genomic_DNA"/>
</dbReference>
<organism evidence="3 4">
    <name type="scientific">Friedmanniomyces endolithicus</name>
    <dbReference type="NCBI Taxonomy" id="329885"/>
    <lineage>
        <taxon>Eukaryota</taxon>
        <taxon>Fungi</taxon>
        <taxon>Dikarya</taxon>
        <taxon>Ascomycota</taxon>
        <taxon>Pezizomycotina</taxon>
        <taxon>Dothideomycetes</taxon>
        <taxon>Dothideomycetidae</taxon>
        <taxon>Mycosphaerellales</taxon>
        <taxon>Teratosphaeriaceae</taxon>
        <taxon>Friedmanniomyces</taxon>
    </lineage>
</organism>
<feature type="compositionally biased region" description="Basic and acidic residues" evidence="2">
    <location>
        <begin position="269"/>
        <end position="279"/>
    </location>
</feature>
<dbReference type="Proteomes" id="UP000310066">
    <property type="component" value="Unassembled WGS sequence"/>
</dbReference>
<gene>
    <name evidence="3" type="ORF">B0A54_09404</name>
</gene>
<feature type="region of interest" description="Disordered" evidence="2">
    <location>
        <begin position="626"/>
        <end position="760"/>
    </location>
</feature>